<reference evidence="2" key="1">
    <citation type="journal article" date="2021" name="Genome Biol. Evol.">
        <title>A High-Quality Reference Genome for a Parasitic Bivalve with Doubly Uniparental Inheritance (Bivalvia: Unionida).</title>
        <authorList>
            <person name="Smith C.H."/>
        </authorList>
    </citation>
    <scope>NUCLEOTIDE SEQUENCE</scope>
    <source>
        <strain evidence="2">CHS0354</strain>
    </source>
</reference>
<dbReference type="EMBL" id="JAEAOA010000274">
    <property type="protein sequence ID" value="KAK3598220.1"/>
    <property type="molecule type" value="Genomic_DNA"/>
</dbReference>
<reference evidence="2" key="3">
    <citation type="submission" date="2023-05" db="EMBL/GenBank/DDBJ databases">
        <authorList>
            <person name="Smith C.H."/>
        </authorList>
    </citation>
    <scope>NUCLEOTIDE SEQUENCE</scope>
    <source>
        <strain evidence="2">CHS0354</strain>
        <tissue evidence="2">Mantle</tissue>
    </source>
</reference>
<comment type="caution">
    <text evidence="2">The sequence shown here is derived from an EMBL/GenBank/DDBJ whole genome shotgun (WGS) entry which is preliminary data.</text>
</comment>
<organism evidence="2 3">
    <name type="scientific">Potamilus streckersoni</name>
    <dbReference type="NCBI Taxonomy" id="2493646"/>
    <lineage>
        <taxon>Eukaryota</taxon>
        <taxon>Metazoa</taxon>
        <taxon>Spiralia</taxon>
        <taxon>Lophotrochozoa</taxon>
        <taxon>Mollusca</taxon>
        <taxon>Bivalvia</taxon>
        <taxon>Autobranchia</taxon>
        <taxon>Heteroconchia</taxon>
        <taxon>Palaeoheterodonta</taxon>
        <taxon>Unionida</taxon>
        <taxon>Unionoidea</taxon>
        <taxon>Unionidae</taxon>
        <taxon>Ambleminae</taxon>
        <taxon>Lampsilini</taxon>
        <taxon>Potamilus</taxon>
    </lineage>
</organism>
<evidence type="ECO:0000256" key="1">
    <source>
        <dbReference type="SAM" id="SignalP"/>
    </source>
</evidence>
<sequence length="201" mass="23142">MKRRDHTRSLTYSSFLLSLLLLQHPSCIQTRHLAASKTNTTLDDFQIQKSVLLKGGKYTVGNSLCRSDNRCGRNQGRSYSWCYTEDNWDYCCETPCKKVLHGGSVTKCMSGADSYRCSSGLNKITIDGTPCLDTHPCGIHEMQGQFLYYWCYIDTKGNFKLCCNPNHGCSNHGEKYNWCYHKHYFPTDSWSYCTLKYVQQQ</sequence>
<feature type="signal peptide" evidence="1">
    <location>
        <begin position="1"/>
        <end position="30"/>
    </location>
</feature>
<name>A0AAE0SU60_9BIVA</name>
<dbReference type="Proteomes" id="UP001195483">
    <property type="component" value="Unassembled WGS sequence"/>
</dbReference>
<evidence type="ECO:0000313" key="2">
    <source>
        <dbReference type="EMBL" id="KAK3598220.1"/>
    </source>
</evidence>
<feature type="chain" id="PRO_5041913965" evidence="1">
    <location>
        <begin position="31"/>
        <end position="201"/>
    </location>
</feature>
<reference evidence="2" key="2">
    <citation type="journal article" date="2021" name="Genome Biol. Evol.">
        <title>Developing a high-quality reference genome for a parasitic bivalve with doubly uniparental inheritance (Bivalvia: Unionida).</title>
        <authorList>
            <person name="Smith C.H."/>
        </authorList>
    </citation>
    <scope>NUCLEOTIDE SEQUENCE</scope>
    <source>
        <strain evidence="2">CHS0354</strain>
        <tissue evidence="2">Mantle</tissue>
    </source>
</reference>
<accession>A0AAE0SU60</accession>
<evidence type="ECO:0000313" key="3">
    <source>
        <dbReference type="Proteomes" id="UP001195483"/>
    </source>
</evidence>
<gene>
    <name evidence="2" type="ORF">CHS0354_003478</name>
</gene>
<protein>
    <submittedName>
        <fullName evidence="2">Uncharacterized protein</fullName>
    </submittedName>
</protein>
<keyword evidence="1" id="KW-0732">Signal</keyword>
<keyword evidence="3" id="KW-1185">Reference proteome</keyword>
<proteinExistence type="predicted"/>
<dbReference type="AlphaFoldDB" id="A0AAE0SU60"/>